<protein>
    <submittedName>
        <fullName evidence="1">Uncharacterized protein</fullName>
    </submittedName>
</protein>
<reference evidence="1 2" key="1">
    <citation type="submission" date="2010-08" db="EMBL/GenBank/DDBJ databases">
        <title>Complete sequence of Thermoanaerobacterium thermosaccharolyticum DSM 571.</title>
        <authorList>
            <consortium name="US DOE Joint Genome Institute"/>
            <person name="Lucas S."/>
            <person name="Copeland A."/>
            <person name="Lapidus A."/>
            <person name="Cheng J.-F."/>
            <person name="Bruce D."/>
            <person name="Goodwin L."/>
            <person name="Pitluck S."/>
            <person name="Teshima H."/>
            <person name="Detter J.C."/>
            <person name="Han C."/>
            <person name="Tapia R."/>
            <person name="Land M."/>
            <person name="Hauser L."/>
            <person name="Chang Y.-J."/>
            <person name="Jeffries C."/>
            <person name="Kyrpides N."/>
            <person name="Ivanova N."/>
            <person name="Mikhailova N."/>
            <person name="Hemme C.L."/>
            <person name="Woyke T."/>
        </authorList>
    </citation>
    <scope>NUCLEOTIDE SEQUENCE [LARGE SCALE GENOMIC DNA]</scope>
    <source>
        <strain evidence="2">ATCC 7956 / DSM 571 / NCIMB 9385 / NCA 3814 / NCTC 13789 / WDCM 00135 / 2032</strain>
    </source>
</reference>
<dbReference type="Proteomes" id="UP000001626">
    <property type="component" value="Chromosome"/>
</dbReference>
<dbReference type="EMBL" id="CP002171">
    <property type="protein sequence ID" value="ADL70069.1"/>
    <property type="molecule type" value="Genomic_DNA"/>
</dbReference>
<name>D9TMA7_THETC</name>
<sequence length="53" mass="6112">MMPFIPEELASYLIIVEGGYKLKEGAPDNVKKMFSAWVKEVKKLESEQVIIKR</sequence>
<dbReference type="RefSeq" id="WP_013299025.1">
    <property type="nucleotide sequence ID" value="NC_014410.1"/>
</dbReference>
<evidence type="ECO:0000313" key="1">
    <source>
        <dbReference type="EMBL" id="ADL70069.1"/>
    </source>
</evidence>
<dbReference type="GeneID" id="93865652"/>
<accession>D9TMA7</accession>
<organism evidence="1 2">
    <name type="scientific">Thermoanaerobacterium thermosaccharolyticum (strain ATCC 7956 / DSM 571 / NCIMB 9385 / NCA 3814 / NCTC 13789 / WDCM 00135 / 2032)</name>
    <name type="common">Clostridium thermosaccharolyticum</name>
    <dbReference type="NCBI Taxonomy" id="580327"/>
    <lineage>
        <taxon>Bacteria</taxon>
        <taxon>Bacillati</taxon>
        <taxon>Bacillota</taxon>
        <taxon>Clostridia</taxon>
        <taxon>Thermoanaerobacterales</taxon>
        <taxon>Thermoanaerobacteraceae</taxon>
        <taxon>Thermoanaerobacterium</taxon>
    </lineage>
</organism>
<gene>
    <name evidence="1" type="ordered locus">Tthe_2618</name>
</gene>
<proteinExistence type="predicted"/>
<dbReference type="KEGG" id="ttm:Tthe_2618"/>
<keyword evidence="2" id="KW-1185">Reference proteome</keyword>
<dbReference type="AlphaFoldDB" id="D9TMA7"/>
<evidence type="ECO:0000313" key="2">
    <source>
        <dbReference type="Proteomes" id="UP000001626"/>
    </source>
</evidence>
<dbReference type="HOGENOM" id="CLU_2913718_0_0_9"/>